<accession>A0A6V8ML36</accession>
<dbReference type="InterPro" id="IPR052165">
    <property type="entry name" value="Membrane_assoc_protease"/>
</dbReference>
<keyword evidence="6" id="KW-0732">Signal</keyword>
<organism evidence="10 11">
    <name type="scientific">Geomonas silvestris</name>
    <dbReference type="NCBI Taxonomy" id="2740184"/>
    <lineage>
        <taxon>Bacteria</taxon>
        <taxon>Pseudomonadati</taxon>
        <taxon>Thermodesulfobacteriota</taxon>
        <taxon>Desulfuromonadia</taxon>
        <taxon>Geobacterales</taxon>
        <taxon>Geobacteraceae</taxon>
        <taxon>Geomonas</taxon>
    </lineage>
</organism>
<feature type="signal peptide" evidence="6">
    <location>
        <begin position="1"/>
        <end position="27"/>
    </location>
</feature>
<dbReference type="PANTHER" id="PTHR33507">
    <property type="entry name" value="INNER MEMBRANE PROTEIN YBBJ"/>
    <property type="match status" value="1"/>
</dbReference>
<dbReference type="Gene3D" id="3.90.226.10">
    <property type="entry name" value="2-enoyl-CoA Hydratase, Chain A, domain 1"/>
    <property type="match status" value="1"/>
</dbReference>
<dbReference type="Pfam" id="PF24961">
    <property type="entry name" value="NfeD_membrane"/>
    <property type="match status" value="1"/>
</dbReference>
<dbReference type="InterPro" id="IPR002810">
    <property type="entry name" value="NfeD-like_C"/>
</dbReference>
<dbReference type="EMBL" id="BLXX01000009">
    <property type="protein sequence ID" value="GFO60644.1"/>
    <property type="molecule type" value="Genomic_DNA"/>
</dbReference>
<evidence type="ECO:0000256" key="2">
    <source>
        <dbReference type="ARBA" id="ARBA00022692"/>
    </source>
</evidence>
<proteinExistence type="predicted"/>
<evidence type="ECO:0000256" key="6">
    <source>
        <dbReference type="SAM" id="SignalP"/>
    </source>
</evidence>
<dbReference type="Pfam" id="PF25145">
    <property type="entry name" value="NfeD1b_N"/>
    <property type="match status" value="1"/>
</dbReference>
<keyword evidence="10" id="KW-0378">Hydrolase</keyword>
<comment type="subcellular location">
    <subcellularLocation>
        <location evidence="1">Membrane</location>
        <topology evidence="1">Multi-pass membrane protein</topology>
    </subcellularLocation>
</comment>
<sequence>MKKIRSALWVLLLCLFPALTCSGQQKAAQVALLSVNGTINPVTVAYFLRNLEGAARRGDALVLVELDTPGGLDTAMRDAVKGIFAAQVPVAVLVTPPGARAASAGAVIALAADVCAMSPGTNIGAAHPVSLGGKPDKVMEEKVLNDSAAYLEGIAAQRGRNVEVARQMVRGSLSLSAEAALKERVIDLIAQNPQDLVDKLEGRRLIRDGKPLALNLAGARITRHEMGTRDRILNTISNPDLAYLLMLAGIIGIFFELSTPGAILPGVIGGISLLLAFFAFQTLPVNYAGVLLILLAIILFIAEIKIVSHGILAIAAVISLILGSLLLFPSPEPGLRLSLGVIVATVTVTTLFFVVVVAKGVEAYRQKPVTGKEAMIGAEGIAATELRPEGKVLIRGEYWNAEGAEPIARGDRVEVTALAGLKVSVRKVRPPKAPGETGGPGRNS</sequence>
<comment type="caution">
    <text evidence="10">The sequence shown here is derived from an EMBL/GenBank/DDBJ whole genome shotgun (WGS) entry which is preliminary data.</text>
</comment>
<dbReference type="InterPro" id="IPR056739">
    <property type="entry name" value="NfeD_membrane"/>
</dbReference>
<protein>
    <submittedName>
        <fullName evidence="10">Serine protease</fullName>
    </submittedName>
</protein>
<dbReference type="Pfam" id="PF01957">
    <property type="entry name" value="NfeD"/>
    <property type="match status" value="1"/>
</dbReference>
<dbReference type="InterPro" id="IPR012340">
    <property type="entry name" value="NA-bd_OB-fold"/>
</dbReference>
<reference evidence="11" key="1">
    <citation type="submission" date="2020-06" db="EMBL/GenBank/DDBJ databases">
        <title>Draft genomic sequence of Geomonas sp. Red330.</title>
        <authorList>
            <person name="Itoh H."/>
            <person name="Zhenxing X."/>
            <person name="Ushijima N."/>
            <person name="Masuda Y."/>
            <person name="Shiratori Y."/>
            <person name="Senoo K."/>
        </authorList>
    </citation>
    <scope>NUCLEOTIDE SEQUENCE [LARGE SCALE GENOMIC DNA]</scope>
    <source>
        <strain evidence="11">Red330</strain>
    </source>
</reference>
<dbReference type="GO" id="GO:0008233">
    <property type="term" value="F:peptidase activity"/>
    <property type="evidence" value="ECO:0007669"/>
    <property type="project" value="UniProtKB-KW"/>
</dbReference>
<evidence type="ECO:0000256" key="1">
    <source>
        <dbReference type="ARBA" id="ARBA00004141"/>
    </source>
</evidence>
<dbReference type="PANTHER" id="PTHR33507:SF4">
    <property type="entry name" value="NODULATION COMPETITIVENESS PROTEIN NFED"/>
    <property type="match status" value="1"/>
</dbReference>
<evidence type="ECO:0000256" key="3">
    <source>
        <dbReference type="ARBA" id="ARBA00022989"/>
    </source>
</evidence>
<dbReference type="AlphaFoldDB" id="A0A6V8ML36"/>
<evidence type="ECO:0000313" key="11">
    <source>
        <dbReference type="Proteomes" id="UP000556026"/>
    </source>
</evidence>
<dbReference type="Proteomes" id="UP000556026">
    <property type="component" value="Unassembled WGS sequence"/>
</dbReference>
<feature type="transmembrane region" description="Helical" evidence="5">
    <location>
        <begin position="335"/>
        <end position="358"/>
    </location>
</feature>
<dbReference type="CDD" id="cd07020">
    <property type="entry name" value="Clp_protease_NfeD_1"/>
    <property type="match status" value="1"/>
</dbReference>
<dbReference type="InterPro" id="IPR029045">
    <property type="entry name" value="ClpP/crotonase-like_dom_sf"/>
</dbReference>
<feature type="transmembrane region" description="Helical" evidence="5">
    <location>
        <begin position="241"/>
        <end position="257"/>
    </location>
</feature>
<keyword evidence="3 5" id="KW-1133">Transmembrane helix</keyword>
<dbReference type="InterPro" id="IPR056738">
    <property type="entry name" value="NfeD1b_N"/>
</dbReference>
<evidence type="ECO:0000256" key="4">
    <source>
        <dbReference type="ARBA" id="ARBA00023136"/>
    </source>
</evidence>
<evidence type="ECO:0000259" key="9">
    <source>
        <dbReference type="Pfam" id="PF25145"/>
    </source>
</evidence>
<feature type="domain" description="NfeD1b N-terminal" evidence="9">
    <location>
        <begin position="30"/>
        <end position="193"/>
    </location>
</feature>
<keyword evidence="11" id="KW-1185">Reference proteome</keyword>
<keyword evidence="10" id="KW-0645">Protease</keyword>
<dbReference type="SUPFAM" id="SSF141322">
    <property type="entry name" value="NfeD domain-like"/>
    <property type="match status" value="1"/>
</dbReference>
<dbReference type="Gene3D" id="2.40.50.140">
    <property type="entry name" value="Nucleic acid-binding proteins"/>
    <property type="match status" value="1"/>
</dbReference>
<evidence type="ECO:0000256" key="5">
    <source>
        <dbReference type="SAM" id="Phobius"/>
    </source>
</evidence>
<keyword evidence="4 5" id="KW-0472">Membrane</keyword>
<feature type="transmembrane region" description="Helical" evidence="5">
    <location>
        <begin position="311"/>
        <end position="329"/>
    </location>
</feature>
<evidence type="ECO:0000259" key="8">
    <source>
        <dbReference type="Pfam" id="PF24961"/>
    </source>
</evidence>
<gene>
    <name evidence="10" type="primary">nfeD</name>
    <name evidence="10" type="ORF">GMST_29690</name>
</gene>
<dbReference type="GO" id="GO:0006508">
    <property type="term" value="P:proteolysis"/>
    <property type="evidence" value="ECO:0007669"/>
    <property type="project" value="UniProtKB-KW"/>
</dbReference>
<feature type="chain" id="PRO_5028183502" evidence="6">
    <location>
        <begin position="28"/>
        <end position="444"/>
    </location>
</feature>
<feature type="domain" description="NfeD-like C-terminal" evidence="7">
    <location>
        <begin position="373"/>
        <end position="427"/>
    </location>
</feature>
<feature type="domain" description="NfeD integral membrane" evidence="8">
    <location>
        <begin position="241"/>
        <end position="358"/>
    </location>
</feature>
<dbReference type="SUPFAM" id="SSF52096">
    <property type="entry name" value="ClpP/crotonase"/>
    <property type="match status" value="1"/>
</dbReference>
<dbReference type="RefSeq" id="WP_183355455.1">
    <property type="nucleotide sequence ID" value="NZ_BLXX01000009.1"/>
</dbReference>
<evidence type="ECO:0000259" key="7">
    <source>
        <dbReference type="Pfam" id="PF01957"/>
    </source>
</evidence>
<dbReference type="GO" id="GO:0016020">
    <property type="term" value="C:membrane"/>
    <property type="evidence" value="ECO:0007669"/>
    <property type="project" value="UniProtKB-SubCell"/>
</dbReference>
<evidence type="ECO:0000313" key="10">
    <source>
        <dbReference type="EMBL" id="GFO60644.1"/>
    </source>
</evidence>
<name>A0A6V8ML36_9BACT</name>
<feature type="transmembrane region" description="Helical" evidence="5">
    <location>
        <begin position="286"/>
        <end position="304"/>
    </location>
</feature>
<keyword evidence="2 5" id="KW-0812">Transmembrane</keyword>